<proteinExistence type="inferred from homology"/>
<keyword evidence="3" id="KW-0813">Transport</keyword>
<dbReference type="SUPFAM" id="SSF53850">
    <property type="entry name" value="Periplasmic binding protein-like II"/>
    <property type="match status" value="1"/>
</dbReference>
<dbReference type="NCBIfam" id="NF037995">
    <property type="entry name" value="TRAP_S1"/>
    <property type="match status" value="1"/>
</dbReference>
<dbReference type="PIRSF" id="PIRSF006470">
    <property type="entry name" value="DctB"/>
    <property type="match status" value="1"/>
</dbReference>
<evidence type="ECO:0000256" key="3">
    <source>
        <dbReference type="ARBA" id="ARBA00022448"/>
    </source>
</evidence>
<dbReference type="InterPro" id="IPR004682">
    <property type="entry name" value="TRAP_DctP"/>
</dbReference>
<evidence type="ECO:0000256" key="4">
    <source>
        <dbReference type="ARBA" id="ARBA00022729"/>
    </source>
</evidence>
<dbReference type="Gene3D" id="3.40.190.170">
    <property type="entry name" value="Bacterial extracellular solute-binding protein, family 7"/>
    <property type="match status" value="1"/>
</dbReference>
<dbReference type="PANTHER" id="PTHR33376">
    <property type="match status" value="1"/>
</dbReference>
<dbReference type="GO" id="GO:0055085">
    <property type="term" value="P:transmembrane transport"/>
    <property type="evidence" value="ECO:0007669"/>
    <property type="project" value="InterPro"/>
</dbReference>
<feature type="chain" id="PRO_5004180380" evidence="5">
    <location>
        <begin position="26"/>
        <end position="328"/>
    </location>
</feature>
<evidence type="ECO:0000256" key="5">
    <source>
        <dbReference type="SAM" id="SignalP"/>
    </source>
</evidence>
<comment type="similarity">
    <text evidence="2">Belongs to the bacterial solute-binding protein 7 family.</text>
</comment>
<comment type="subcellular location">
    <subcellularLocation>
        <location evidence="1">Cell envelope</location>
    </subcellularLocation>
</comment>
<dbReference type="Pfam" id="PF03480">
    <property type="entry name" value="DctP"/>
    <property type="match status" value="1"/>
</dbReference>
<feature type="signal peptide" evidence="5">
    <location>
        <begin position="1"/>
        <end position="25"/>
    </location>
</feature>
<dbReference type="PANTHER" id="PTHR33376:SF4">
    <property type="entry name" value="SIALIC ACID-BINDING PERIPLASMIC PROTEIN SIAP"/>
    <property type="match status" value="1"/>
</dbReference>
<gene>
    <name evidence="6" type="ordered locus">Meso_0789</name>
</gene>
<dbReference type="NCBIfam" id="TIGR00787">
    <property type="entry name" value="dctP"/>
    <property type="match status" value="1"/>
</dbReference>
<evidence type="ECO:0000313" key="6">
    <source>
        <dbReference type="EMBL" id="ABG62189.1"/>
    </source>
</evidence>
<dbReference type="InterPro" id="IPR038404">
    <property type="entry name" value="TRAP_DctP_sf"/>
</dbReference>
<dbReference type="HOGENOM" id="CLU_036176_1_3_5"/>
<accession>Q11K86</accession>
<dbReference type="EMBL" id="CP000390">
    <property type="protein sequence ID" value="ABG62189.1"/>
    <property type="molecule type" value="Genomic_DNA"/>
</dbReference>
<organism evidence="6">
    <name type="scientific">Chelativorans sp. (strain BNC1)</name>
    <dbReference type="NCBI Taxonomy" id="266779"/>
    <lineage>
        <taxon>Bacteria</taxon>
        <taxon>Pseudomonadati</taxon>
        <taxon>Pseudomonadota</taxon>
        <taxon>Alphaproteobacteria</taxon>
        <taxon>Hyphomicrobiales</taxon>
        <taxon>Phyllobacteriaceae</taxon>
        <taxon>Chelativorans</taxon>
    </lineage>
</organism>
<dbReference type="eggNOG" id="COG1638">
    <property type="taxonomic scope" value="Bacteria"/>
</dbReference>
<reference evidence="6" key="1">
    <citation type="submission" date="2006-06" db="EMBL/GenBank/DDBJ databases">
        <title>Complete sequence of chromosome of Chelativorans sp. BNC1.</title>
        <authorList>
            <consortium name="US DOE Joint Genome Institute"/>
            <person name="Copeland A."/>
            <person name="Lucas S."/>
            <person name="Lapidus A."/>
            <person name="Barry K."/>
            <person name="Detter J.C."/>
            <person name="Glavina del Rio T."/>
            <person name="Hammon N."/>
            <person name="Israni S."/>
            <person name="Dalin E."/>
            <person name="Tice H."/>
            <person name="Pitluck S."/>
            <person name="Chertkov O."/>
            <person name="Brettin T."/>
            <person name="Bruce D."/>
            <person name="Han C."/>
            <person name="Tapia R."/>
            <person name="Gilna P."/>
            <person name="Schmutz J."/>
            <person name="Larimer F."/>
            <person name="Land M."/>
            <person name="Hauser L."/>
            <person name="Kyrpides N."/>
            <person name="Mikhailova N."/>
            <person name="Richardson P."/>
        </authorList>
    </citation>
    <scope>NUCLEOTIDE SEQUENCE</scope>
    <source>
        <strain evidence="6">BNC1</strain>
    </source>
</reference>
<name>Q11K86_CHESB</name>
<keyword evidence="4 5" id="KW-0732">Signal</keyword>
<dbReference type="InterPro" id="IPR018389">
    <property type="entry name" value="DctP_fam"/>
</dbReference>
<dbReference type="STRING" id="266779.Meso_0789"/>
<evidence type="ECO:0000256" key="1">
    <source>
        <dbReference type="ARBA" id="ARBA00004196"/>
    </source>
</evidence>
<protein>
    <submittedName>
        <fullName evidence="6">TRAP dicarboxylate transporter, DctP subunit</fullName>
    </submittedName>
</protein>
<sequence length="328" mass="36932" precursor="true">MLRNITKYIVAGATATMMFLSPATAQDKIVMRVAHAMPESHSYQKWVEKFRDELEKLVPGRVDVQIFPNAQLGKETEYIEGMSFGTIDGAVMGRHGQIDPRLDVLNLPMIFRDDAHKDVVMRSGGEIQKQLDDIMYEKGFKVLGWGELGFRYITTKDKPIKSAADLKGVDIRVPNVEPWLVAFRAWGANPTPMDFSELYSALQQGVVSAQENPPEIIETSRFYEVQKYLSLTRHASIPSQFVVSRAFWEKLPEDLQAPVMKAATISRDYQVALTREANSSLVSKLQEQGMVVIEDVDRESFRAGAEEAYAKYQDIIGADLIKAVQEAH</sequence>
<dbReference type="GO" id="GO:0030288">
    <property type="term" value="C:outer membrane-bounded periplasmic space"/>
    <property type="evidence" value="ECO:0007669"/>
    <property type="project" value="InterPro"/>
</dbReference>
<evidence type="ECO:0000256" key="2">
    <source>
        <dbReference type="ARBA" id="ARBA00009023"/>
    </source>
</evidence>
<dbReference type="CDD" id="cd13603">
    <property type="entry name" value="PBP2_TRAP_Siap_TeaA_like"/>
    <property type="match status" value="1"/>
</dbReference>
<dbReference type="KEGG" id="mes:Meso_0789"/>
<dbReference type="AlphaFoldDB" id="Q11K86"/>